<organism evidence="1">
    <name type="scientific">Anguilla anguilla</name>
    <name type="common">European freshwater eel</name>
    <name type="synonym">Muraena anguilla</name>
    <dbReference type="NCBI Taxonomy" id="7936"/>
    <lineage>
        <taxon>Eukaryota</taxon>
        <taxon>Metazoa</taxon>
        <taxon>Chordata</taxon>
        <taxon>Craniata</taxon>
        <taxon>Vertebrata</taxon>
        <taxon>Euteleostomi</taxon>
        <taxon>Actinopterygii</taxon>
        <taxon>Neopterygii</taxon>
        <taxon>Teleostei</taxon>
        <taxon>Anguilliformes</taxon>
        <taxon>Anguillidae</taxon>
        <taxon>Anguilla</taxon>
    </lineage>
</organism>
<accession>A0A0E9S5U7</accession>
<evidence type="ECO:0000313" key="1">
    <source>
        <dbReference type="EMBL" id="JAH35903.1"/>
    </source>
</evidence>
<proteinExistence type="predicted"/>
<reference evidence="1" key="2">
    <citation type="journal article" date="2015" name="Fish Shellfish Immunol.">
        <title>Early steps in the European eel (Anguilla anguilla)-Vibrio vulnificus interaction in the gills: Role of the RtxA13 toxin.</title>
        <authorList>
            <person name="Callol A."/>
            <person name="Pajuelo D."/>
            <person name="Ebbesson L."/>
            <person name="Teles M."/>
            <person name="MacKenzie S."/>
            <person name="Amaro C."/>
        </authorList>
    </citation>
    <scope>NUCLEOTIDE SEQUENCE</scope>
</reference>
<sequence length="52" mass="5676">MSGMANGIGQETDQWGVGRMSRDLVRALPVQNSSHVVGNFRRKNTLVSTFAV</sequence>
<name>A0A0E9S5U7_ANGAN</name>
<dbReference type="AlphaFoldDB" id="A0A0E9S5U7"/>
<protein>
    <submittedName>
        <fullName evidence="1">Uncharacterized protein</fullName>
    </submittedName>
</protein>
<dbReference type="EMBL" id="GBXM01072674">
    <property type="protein sequence ID" value="JAH35903.1"/>
    <property type="molecule type" value="Transcribed_RNA"/>
</dbReference>
<reference evidence="1" key="1">
    <citation type="submission" date="2014-11" db="EMBL/GenBank/DDBJ databases">
        <authorList>
            <person name="Amaro Gonzalez C."/>
        </authorList>
    </citation>
    <scope>NUCLEOTIDE SEQUENCE</scope>
</reference>